<name>A0A090ZJ23_PAEMA</name>
<evidence type="ECO:0000313" key="2">
    <source>
        <dbReference type="Proteomes" id="UP000029278"/>
    </source>
</evidence>
<organism evidence="1 2">
    <name type="scientific">Paenibacillus macerans</name>
    <name type="common">Bacillus macerans</name>
    <dbReference type="NCBI Taxonomy" id="44252"/>
    <lineage>
        <taxon>Bacteria</taxon>
        <taxon>Bacillati</taxon>
        <taxon>Bacillota</taxon>
        <taxon>Bacilli</taxon>
        <taxon>Bacillales</taxon>
        <taxon>Paenibacillaceae</taxon>
        <taxon>Paenibacillus</taxon>
    </lineage>
</organism>
<dbReference type="AlphaFoldDB" id="A0A090ZJ23"/>
<protein>
    <submittedName>
        <fullName evidence="1">Uncharacterized protein</fullName>
    </submittedName>
</protein>
<proteinExistence type="predicted"/>
<reference evidence="1 2" key="1">
    <citation type="submission" date="2014-04" db="EMBL/GenBank/DDBJ databases">
        <authorList>
            <person name="Bishop-Lilly K.A."/>
            <person name="Broomall S.M."/>
            <person name="Chain P.S."/>
            <person name="Chertkov O."/>
            <person name="Coyne S.R."/>
            <person name="Daligault H.E."/>
            <person name="Davenport K.W."/>
            <person name="Erkkila T."/>
            <person name="Frey K.G."/>
            <person name="Gibbons H.S."/>
            <person name="Gu W."/>
            <person name="Jaissle J."/>
            <person name="Johnson S.L."/>
            <person name="Koroleva G.I."/>
            <person name="Ladner J.T."/>
            <person name="Lo C.-C."/>
            <person name="Minogue T.D."/>
            <person name="Munk C."/>
            <person name="Palacios G.F."/>
            <person name="Redden C.L."/>
            <person name="Rosenzweig C.N."/>
            <person name="Scholz M.B."/>
            <person name="Teshima H."/>
            <person name="Xu Y."/>
        </authorList>
    </citation>
    <scope>NUCLEOTIDE SEQUENCE [LARGE SCALE GENOMIC DNA]</scope>
    <source>
        <strain evidence="1 2">8244</strain>
    </source>
</reference>
<dbReference type="PATRIC" id="fig|44252.3.peg.1325"/>
<dbReference type="Proteomes" id="UP000029278">
    <property type="component" value="Unassembled WGS sequence"/>
</dbReference>
<sequence>MDTVLAVGMEDGRKARFMCINPEAMDNFEGYWSTKTLHN</sequence>
<dbReference type="STRING" id="44252.DJ90_870"/>
<gene>
    <name evidence="1" type="ORF">DJ90_870</name>
</gene>
<accession>A0A090ZJ23</accession>
<dbReference type="EMBL" id="JMQA01000018">
    <property type="protein sequence ID" value="KFN10587.1"/>
    <property type="molecule type" value="Genomic_DNA"/>
</dbReference>
<dbReference type="HOGENOM" id="CLU_3313801_0_0_9"/>
<evidence type="ECO:0000313" key="1">
    <source>
        <dbReference type="EMBL" id="KFN10587.1"/>
    </source>
</evidence>
<keyword evidence="2" id="KW-1185">Reference proteome</keyword>
<comment type="caution">
    <text evidence="1">The sequence shown here is derived from an EMBL/GenBank/DDBJ whole genome shotgun (WGS) entry which is preliminary data.</text>
</comment>